<accession>A0A840IDM9</accession>
<organism evidence="4 5">
    <name type="scientific">Conexibacter arvalis</name>
    <dbReference type="NCBI Taxonomy" id="912552"/>
    <lineage>
        <taxon>Bacteria</taxon>
        <taxon>Bacillati</taxon>
        <taxon>Actinomycetota</taxon>
        <taxon>Thermoleophilia</taxon>
        <taxon>Solirubrobacterales</taxon>
        <taxon>Conexibacteraceae</taxon>
        <taxon>Conexibacter</taxon>
    </lineage>
</organism>
<dbReference type="Proteomes" id="UP000585272">
    <property type="component" value="Unassembled WGS sequence"/>
</dbReference>
<evidence type="ECO:0000313" key="4">
    <source>
        <dbReference type="EMBL" id="MBB4662174.1"/>
    </source>
</evidence>
<sequence>MATTAPTRLLSTSLTAGKAAVPTVVGGDGIHFELKDGRRVIDASNTAAPLGHRHPEIVEAVRAAADAPVVNEGWGWWEREAAAEDLIRIGFQDEEWIGAVRFFISASEANDVALALCQALTGRRDLATRLRAYHGGAGLARDMTVQPQWHGGLSSLEGGVAPAPPMVPVHTIAAPTSGRITGQADPTLADDGWVADATEKLSKSAAVILDYSQGGIYHAPHYQDRVAAIARETGTIWIADETVTGFGRVGGWQQFHRGDSRPDMVTMGKSLAAGGAAAGALLISKQMLERLSGKAWQTYSTFRGHPIEVAAIRAHLKVAERDRVHERATELDAVMEEQMRLIAEAHPSVRRIDGRGLHWTVELHGPDWRTWKGEEAEPLASRVAARALEADVLITTSGEQTSLFIAPPLIAEADDIKAIAAALDHGLAVADAELERGGEGA</sequence>
<dbReference type="EMBL" id="JACHNU010000002">
    <property type="protein sequence ID" value="MBB4662174.1"/>
    <property type="molecule type" value="Genomic_DNA"/>
</dbReference>
<dbReference type="PANTHER" id="PTHR43094">
    <property type="entry name" value="AMINOTRANSFERASE"/>
    <property type="match status" value="1"/>
</dbReference>
<evidence type="ECO:0000256" key="1">
    <source>
        <dbReference type="ARBA" id="ARBA00008954"/>
    </source>
</evidence>
<comment type="caution">
    <text evidence="4">The sequence shown here is derived from an EMBL/GenBank/DDBJ whole genome shotgun (WGS) entry which is preliminary data.</text>
</comment>
<dbReference type="InterPro" id="IPR005814">
    <property type="entry name" value="Aminotrans_3"/>
</dbReference>
<dbReference type="InterPro" id="IPR015422">
    <property type="entry name" value="PyrdxlP-dep_Trfase_small"/>
</dbReference>
<dbReference type="Gene3D" id="3.90.1150.10">
    <property type="entry name" value="Aspartate Aminotransferase, domain 1"/>
    <property type="match status" value="1"/>
</dbReference>
<dbReference type="GO" id="GO:0008483">
    <property type="term" value="F:transaminase activity"/>
    <property type="evidence" value="ECO:0007669"/>
    <property type="project" value="UniProtKB-KW"/>
</dbReference>
<dbReference type="InterPro" id="IPR015424">
    <property type="entry name" value="PyrdxlP-dep_Trfase"/>
</dbReference>
<keyword evidence="2 3" id="KW-0663">Pyridoxal phosphate</keyword>
<comment type="similarity">
    <text evidence="1 3">Belongs to the class-III pyridoxal-phosphate-dependent aminotransferase family.</text>
</comment>
<keyword evidence="5" id="KW-1185">Reference proteome</keyword>
<keyword evidence="4" id="KW-0808">Transferase</keyword>
<dbReference type="GO" id="GO:0030170">
    <property type="term" value="F:pyridoxal phosphate binding"/>
    <property type="evidence" value="ECO:0007669"/>
    <property type="project" value="InterPro"/>
</dbReference>
<protein>
    <submittedName>
        <fullName evidence="4">4-aminobutyrate aminotransferase-like enzyme</fullName>
    </submittedName>
</protein>
<reference evidence="4 5" key="1">
    <citation type="submission" date="2020-08" db="EMBL/GenBank/DDBJ databases">
        <title>Genomic Encyclopedia of Archaeal and Bacterial Type Strains, Phase II (KMG-II): from individual species to whole genera.</title>
        <authorList>
            <person name="Goeker M."/>
        </authorList>
    </citation>
    <scope>NUCLEOTIDE SEQUENCE [LARGE SCALE GENOMIC DNA]</scope>
    <source>
        <strain evidence="4 5">DSM 23288</strain>
    </source>
</reference>
<dbReference type="Gene3D" id="3.40.640.10">
    <property type="entry name" value="Type I PLP-dependent aspartate aminotransferase-like (Major domain)"/>
    <property type="match status" value="1"/>
</dbReference>
<dbReference type="RefSeq" id="WP_183341171.1">
    <property type="nucleotide sequence ID" value="NZ_JACHNU010000002.1"/>
</dbReference>
<evidence type="ECO:0000256" key="3">
    <source>
        <dbReference type="RuleBase" id="RU003560"/>
    </source>
</evidence>
<name>A0A840IDM9_9ACTN</name>
<evidence type="ECO:0000256" key="2">
    <source>
        <dbReference type="ARBA" id="ARBA00022898"/>
    </source>
</evidence>
<keyword evidence="4" id="KW-0032">Aminotransferase</keyword>
<evidence type="ECO:0000313" key="5">
    <source>
        <dbReference type="Proteomes" id="UP000585272"/>
    </source>
</evidence>
<dbReference type="AlphaFoldDB" id="A0A840IDM9"/>
<dbReference type="Pfam" id="PF00202">
    <property type="entry name" value="Aminotran_3"/>
    <property type="match status" value="1"/>
</dbReference>
<dbReference type="PANTHER" id="PTHR43094:SF1">
    <property type="entry name" value="AMINOTRANSFERASE CLASS-III"/>
    <property type="match status" value="1"/>
</dbReference>
<dbReference type="SUPFAM" id="SSF53383">
    <property type="entry name" value="PLP-dependent transferases"/>
    <property type="match status" value="1"/>
</dbReference>
<dbReference type="InterPro" id="IPR015421">
    <property type="entry name" value="PyrdxlP-dep_Trfase_major"/>
</dbReference>
<proteinExistence type="inferred from homology"/>
<gene>
    <name evidence="4" type="ORF">BDZ31_001760</name>
</gene>